<dbReference type="GO" id="GO:0004040">
    <property type="term" value="F:amidase activity"/>
    <property type="evidence" value="ECO:0007669"/>
    <property type="project" value="UniProtKB-EC"/>
</dbReference>
<dbReference type="PANTHER" id="PTHR11895">
    <property type="entry name" value="TRANSAMIDASE"/>
    <property type="match status" value="1"/>
</dbReference>
<organism evidence="3 4">
    <name type="scientific">Levilactobacillus suantsaiihabitans</name>
    <dbReference type="NCBI Taxonomy" id="2487722"/>
    <lineage>
        <taxon>Bacteria</taxon>
        <taxon>Bacillati</taxon>
        <taxon>Bacillota</taxon>
        <taxon>Bacilli</taxon>
        <taxon>Lactobacillales</taxon>
        <taxon>Lactobacillaceae</taxon>
        <taxon>Levilactobacillus</taxon>
    </lineage>
</organism>
<dbReference type="EC" id="3.5.1.4" evidence="3"/>
<dbReference type="Gene3D" id="3.90.1300.10">
    <property type="entry name" value="Amidase signature (AS) domain"/>
    <property type="match status" value="1"/>
</dbReference>
<dbReference type="InterPro" id="IPR023631">
    <property type="entry name" value="Amidase_dom"/>
</dbReference>
<dbReference type="InterPro" id="IPR000120">
    <property type="entry name" value="Amidase"/>
</dbReference>
<comment type="similarity">
    <text evidence="1">Belongs to the amidase family.</text>
</comment>
<feature type="domain" description="Amidase" evidence="2">
    <location>
        <begin position="27"/>
        <end position="474"/>
    </location>
</feature>
<dbReference type="PANTHER" id="PTHR11895:SF7">
    <property type="entry name" value="GLUTAMYL-TRNA(GLN) AMIDOTRANSFERASE SUBUNIT A, MITOCHONDRIAL"/>
    <property type="match status" value="1"/>
</dbReference>
<evidence type="ECO:0000313" key="3">
    <source>
        <dbReference type="EMBL" id="TGD17868.1"/>
    </source>
</evidence>
<dbReference type="SUPFAM" id="SSF75304">
    <property type="entry name" value="Amidase signature (AS) enzymes"/>
    <property type="match status" value="1"/>
</dbReference>
<dbReference type="AlphaFoldDB" id="A0A4Z0J609"/>
<gene>
    <name evidence="3" type="ORF">EGT51_10810</name>
</gene>
<accession>A0A4Z0J609</accession>
<evidence type="ECO:0000259" key="2">
    <source>
        <dbReference type="Pfam" id="PF01425"/>
    </source>
</evidence>
<name>A0A4Z0J609_9LACO</name>
<dbReference type="Proteomes" id="UP000297348">
    <property type="component" value="Unassembled WGS sequence"/>
</dbReference>
<dbReference type="NCBIfam" id="NF005099">
    <property type="entry name" value="PRK06529.1"/>
    <property type="match status" value="1"/>
</dbReference>
<reference evidence="3 4" key="1">
    <citation type="submission" date="2018-10" db="EMBL/GenBank/DDBJ databases">
        <title>Lactobacillus sp. R7 and Lactobacillus sp. R19 isolated from fermented mustard green product of Taiwan.</title>
        <authorList>
            <person name="Lin S.-T."/>
        </authorList>
    </citation>
    <scope>NUCLEOTIDE SEQUENCE [LARGE SCALE GENOMIC DNA]</scope>
    <source>
        <strain evidence="3 4">BCRC 81129</strain>
    </source>
</reference>
<dbReference type="PROSITE" id="PS00571">
    <property type="entry name" value="AMIDASES"/>
    <property type="match status" value="1"/>
</dbReference>
<keyword evidence="3" id="KW-0378">Hydrolase</keyword>
<protein>
    <submittedName>
        <fullName evidence="3">Amidase</fullName>
        <ecNumber evidence="3">3.5.1.4</ecNumber>
    </submittedName>
</protein>
<evidence type="ECO:0000256" key="1">
    <source>
        <dbReference type="ARBA" id="ARBA00009199"/>
    </source>
</evidence>
<proteinExistence type="inferred from homology"/>
<dbReference type="EMBL" id="RKLX01000021">
    <property type="protein sequence ID" value="TGD17868.1"/>
    <property type="molecule type" value="Genomic_DNA"/>
</dbReference>
<dbReference type="InterPro" id="IPR020556">
    <property type="entry name" value="Amidase_CS"/>
</dbReference>
<dbReference type="RefSeq" id="WP_135368691.1">
    <property type="nucleotide sequence ID" value="NZ_RKLX01000021.1"/>
</dbReference>
<comment type="caution">
    <text evidence="3">The sequence shown here is derived from an EMBL/GenBank/DDBJ whole genome shotgun (WGS) entry which is preliminary data.</text>
</comment>
<evidence type="ECO:0000313" key="4">
    <source>
        <dbReference type="Proteomes" id="UP000297348"/>
    </source>
</evidence>
<dbReference type="InterPro" id="IPR036928">
    <property type="entry name" value="AS_sf"/>
</dbReference>
<dbReference type="Pfam" id="PF01425">
    <property type="entry name" value="Amidase"/>
    <property type="match status" value="1"/>
</dbReference>
<dbReference type="OrthoDB" id="9811471at2"/>
<sequence>MAITDWIGTPALTWAKRVRSGEVTSQELVERALAEIDRQNPALNAVITTRREKALKEAAALEDHGQPFLGVPLLLKGLDQQLKGESSTSGSRLLKNNVATQTSFFVEALQRAGFIVIGQTNFPEFGFKNITDAQIYGDAHNPWNTDYQPGGSSGGAGAAVAAGMVPLAAGSDGGGSIRIPSSWSGTIGLKPTRGRVPVGPGDWRSWEGAAIDFGLTRSMADTAALLDSLQTIQPAAVFQQPLERPGFLAQLDQPVQPGVIGYTTESPVGTPVSPDAVQAVEAAVTFLSDQGFDVEEVKNPIDGVALMESYYTMNAGETAAFMGQMQAGIGRPLTADDMELLTWALYQTGRNTTAAEYSLALGQWDQAAWQMAQLHAKYPVILTPTTAWAAPKVGDTLVSADNAAKMADITSLKPAAQKQLIYDQWLPALTRSPFTQQANLTGEPALSLPTAVTTDGLPLGIQFNAGKGQEAVLLKLGALFERAGKLKLLHQTILDE</sequence>
<keyword evidence="4" id="KW-1185">Reference proteome</keyword>